<dbReference type="InterPro" id="IPR032687">
    <property type="entry name" value="AraC-type_N"/>
</dbReference>
<feature type="domain" description="HTH araC/xylS-type" evidence="2">
    <location>
        <begin position="235"/>
        <end position="329"/>
    </location>
</feature>
<dbReference type="SMART" id="SM00342">
    <property type="entry name" value="HTH_ARAC"/>
    <property type="match status" value="1"/>
</dbReference>
<dbReference type="GO" id="GO:0003700">
    <property type="term" value="F:DNA-binding transcription factor activity"/>
    <property type="evidence" value="ECO:0007669"/>
    <property type="project" value="InterPro"/>
</dbReference>
<dbReference type="GO" id="GO:0000976">
    <property type="term" value="F:transcription cis-regulatory region binding"/>
    <property type="evidence" value="ECO:0007669"/>
    <property type="project" value="TreeGrafter"/>
</dbReference>
<dbReference type="AlphaFoldDB" id="A0A0D6PZB2"/>
<reference evidence="3 4" key="1">
    <citation type="submission" date="2012-11" db="EMBL/GenBank/DDBJ databases">
        <title>Whole genome sequence of Gluconacetobacter europaeus NBRC3261.</title>
        <authorList>
            <person name="Azuma Y."/>
            <person name="Higashiura N."/>
            <person name="Hirakawa H."/>
            <person name="Matsushita K."/>
        </authorList>
    </citation>
    <scope>NUCLEOTIDE SEQUENCE [LARGE SCALE GENOMIC DNA]</scope>
    <source>
        <strain evidence="3 4">NBRC 3261</strain>
    </source>
</reference>
<evidence type="ECO:0000313" key="4">
    <source>
        <dbReference type="Proteomes" id="UP000032675"/>
    </source>
</evidence>
<gene>
    <name evidence="3" type="ORF">Geu3261_0090_008</name>
</gene>
<sequence>MVTTVEAVLAAALQAGYLNMSEVRRMMARAGSMPDDPTRLTRMRAAIWHELLARHGADHGLGIMLALNAGTHDFGVMGELVSHCDSLLDAYRIIGRYSRLLHPDIDIRATRQAGRIEIHYTLLRADQRTASGVLAAGQLWALTLLARLPRTMLGLDIAPLRMDVACPLPQPGPWQMAECVLGCPIRFGQKSYRLVFDRAALERRQRLETRPARFFLEELARRMLAEVPAQSDLSAQVAESLHARLPSGQVSIGDVAGDLGVSPRTLQRRLAEDKNSFRDILDRVRQHEAERLLRTGEHTKNEISFLLGYAEQSVFAHARHRWAKSAPTG</sequence>
<dbReference type="PANTHER" id="PTHR47894">
    <property type="entry name" value="HTH-TYPE TRANSCRIPTIONAL REGULATOR GADX"/>
    <property type="match status" value="1"/>
</dbReference>
<dbReference type="Gene3D" id="1.10.10.60">
    <property type="entry name" value="Homeodomain-like"/>
    <property type="match status" value="1"/>
</dbReference>
<evidence type="ECO:0000259" key="2">
    <source>
        <dbReference type="PROSITE" id="PS01124"/>
    </source>
</evidence>
<dbReference type="RefSeq" id="WP_239648352.1">
    <property type="nucleotide sequence ID" value="NZ_BANI01000083.1"/>
</dbReference>
<dbReference type="PROSITE" id="PS01124">
    <property type="entry name" value="HTH_ARAC_FAMILY_2"/>
    <property type="match status" value="1"/>
</dbReference>
<dbReference type="Pfam" id="PF12625">
    <property type="entry name" value="Arabinose_bd"/>
    <property type="match status" value="1"/>
</dbReference>
<dbReference type="Proteomes" id="UP000032675">
    <property type="component" value="Unassembled WGS sequence"/>
</dbReference>
<dbReference type="GO" id="GO:0005829">
    <property type="term" value="C:cytosol"/>
    <property type="evidence" value="ECO:0007669"/>
    <property type="project" value="TreeGrafter"/>
</dbReference>
<evidence type="ECO:0000313" key="3">
    <source>
        <dbReference type="EMBL" id="GAN96662.1"/>
    </source>
</evidence>
<protein>
    <submittedName>
        <fullName evidence="3">Transcriptional regulator AraC</fullName>
    </submittedName>
</protein>
<evidence type="ECO:0000256" key="1">
    <source>
        <dbReference type="ARBA" id="ARBA00023125"/>
    </source>
</evidence>
<dbReference type="PANTHER" id="PTHR47894:SF1">
    <property type="entry name" value="HTH-TYPE TRANSCRIPTIONAL REGULATOR VQSM"/>
    <property type="match status" value="1"/>
</dbReference>
<name>A0A0D6PZB2_KOMEU</name>
<organism evidence="3 4">
    <name type="scientific">Komagataeibacter europaeus NBRC 3261</name>
    <dbReference type="NCBI Taxonomy" id="1234669"/>
    <lineage>
        <taxon>Bacteria</taxon>
        <taxon>Pseudomonadati</taxon>
        <taxon>Pseudomonadota</taxon>
        <taxon>Alphaproteobacteria</taxon>
        <taxon>Acetobacterales</taxon>
        <taxon>Acetobacteraceae</taxon>
        <taxon>Komagataeibacter</taxon>
    </lineage>
</organism>
<proteinExistence type="predicted"/>
<keyword evidence="1" id="KW-0238">DNA-binding</keyword>
<dbReference type="EMBL" id="BANI01000083">
    <property type="protein sequence ID" value="GAN96662.1"/>
    <property type="molecule type" value="Genomic_DNA"/>
</dbReference>
<accession>A0A0D6PZB2</accession>
<dbReference type="Pfam" id="PF12833">
    <property type="entry name" value="HTH_18"/>
    <property type="match status" value="1"/>
</dbReference>
<comment type="caution">
    <text evidence="3">The sequence shown here is derived from an EMBL/GenBank/DDBJ whole genome shotgun (WGS) entry which is preliminary data.</text>
</comment>
<dbReference type="InterPro" id="IPR018060">
    <property type="entry name" value="HTH_AraC"/>
</dbReference>